<protein>
    <submittedName>
        <fullName evidence="1">Chromosome undetermined SCAF9919, whole genome shotgun sequence</fullName>
    </submittedName>
</protein>
<reference evidence="1" key="1">
    <citation type="journal article" date="2004" name="Nature">
        <title>Genome duplication in the teleost fish Tetraodon nigroviridis reveals the early vertebrate proto-karyotype.</title>
        <authorList>
            <person name="Jaillon O."/>
            <person name="Aury J.-M."/>
            <person name="Brunet F."/>
            <person name="Petit J.-L."/>
            <person name="Stange-Thomann N."/>
            <person name="Mauceli E."/>
            <person name="Bouneau L."/>
            <person name="Fischer C."/>
            <person name="Ozouf-Costaz C."/>
            <person name="Bernot A."/>
            <person name="Nicaud S."/>
            <person name="Jaffe D."/>
            <person name="Fisher S."/>
            <person name="Lutfalla G."/>
            <person name="Dossat C."/>
            <person name="Segurens B."/>
            <person name="Dasilva C."/>
            <person name="Salanoubat M."/>
            <person name="Levy M."/>
            <person name="Boudet N."/>
            <person name="Castellano S."/>
            <person name="Anthouard V."/>
            <person name="Jubin C."/>
            <person name="Castelli V."/>
            <person name="Katinka M."/>
            <person name="Vacherie B."/>
            <person name="Biemont C."/>
            <person name="Skalli Z."/>
            <person name="Cattolico L."/>
            <person name="Poulain J."/>
            <person name="De Berardinis V."/>
            <person name="Cruaud C."/>
            <person name="Duprat S."/>
            <person name="Brottier P."/>
            <person name="Coutanceau J.-P."/>
            <person name="Gouzy J."/>
            <person name="Parra G."/>
            <person name="Lardier G."/>
            <person name="Chapple C."/>
            <person name="McKernan K.J."/>
            <person name="McEwan P."/>
            <person name="Bosak S."/>
            <person name="Kellis M."/>
            <person name="Volff J.-N."/>
            <person name="Guigo R."/>
            <person name="Zody M.C."/>
            <person name="Mesirov J."/>
            <person name="Lindblad-Toh K."/>
            <person name="Birren B."/>
            <person name="Nusbaum C."/>
            <person name="Kahn D."/>
            <person name="Robinson-Rechavi M."/>
            <person name="Laudet V."/>
            <person name="Schachter V."/>
            <person name="Quetier F."/>
            <person name="Saurin W."/>
            <person name="Scarpelli C."/>
            <person name="Wincker P."/>
            <person name="Lander E.S."/>
            <person name="Weissenbach J."/>
            <person name="Roest Crollius H."/>
        </authorList>
    </citation>
    <scope>NUCLEOTIDE SEQUENCE [LARGE SCALE GENOMIC DNA]</scope>
</reference>
<sequence>STCCLPSASSSSTNGSMCIMASPI</sequence>
<dbReference type="EMBL" id="CAAE01009919">
    <property type="protein sequence ID" value="CAF92434.1"/>
    <property type="molecule type" value="Genomic_DNA"/>
</dbReference>
<proteinExistence type="predicted"/>
<dbReference type="AlphaFoldDB" id="Q4T3U8"/>
<dbReference type="KEGG" id="tng:GSTEN00007634G001"/>
<organism evidence="1">
    <name type="scientific">Tetraodon nigroviridis</name>
    <name type="common">Spotted green pufferfish</name>
    <name type="synonym">Chelonodon nigroviridis</name>
    <dbReference type="NCBI Taxonomy" id="99883"/>
    <lineage>
        <taxon>Eukaryota</taxon>
        <taxon>Metazoa</taxon>
        <taxon>Chordata</taxon>
        <taxon>Craniata</taxon>
        <taxon>Vertebrata</taxon>
        <taxon>Euteleostomi</taxon>
        <taxon>Actinopterygii</taxon>
        <taxon>Neopterygii</taxon>
        <taxon>Teleostei</taxon>
        <taxon>Neoteleostei</taxon>
        <taxon>Acanthomorphata</taxon>
        <taxon>Eupercaria</taxon>
        <taxon>Tetraodontiformes</taxon>
        <taxon>Tetradontoidea</taxon>
        <taxon>Tetraodontidae</taxon>
        <taxon>Tetraodon</taxon>
    </lineage>
</organism>
<feature type="non-terminal residue" evidence="1">
    <location>
        <position position="1"/>
    </location>
</feature>
<accession>Q4T3U8</accession>
<gene>
    <name evidence="1" type="ORF">GSTENG00007634001</name>
</gene>
<name>Q4T3U8_TETNG</name>
<reference evidence="1" key="2">
    <citation type="submission" date="2004-02" db="EMBL/GenBank/DDBJ databases">
        <authorList>
            <consortium name="Genoscope"/>
            <consortium name="Whitehead Institute Centre for Genome Research"/>
        </authorList>
    </citation>
    <scope>NUCLEOTIDE SEQUENCE</scope>
</reference>
<evidence type="ECO:0000313" key="1">
    <source>
        <dbReference type="EMBL" id="CAF92434.1"/>
    </source>
</evidence>